<name>A0A0A1WBU4_9SPHN</name>
<dbReference type="InterPro" id="IPR000683">
    <property type="entry name" value="Gfo/Idh/MocA-like_OxRdtase_N"/>
</dbReference>
<dbReference type="EMBL" id="BBPI01000097">
    <property type="protein sequence ID" value="GAM02682.1"/>
    <property type="molecule type" value="Genomic_DNA"/>
</dbReference>
<dbReference type="Pfam" id="PF22725">
    <property type="entry name" value="GFO_IDH_MocA_C3"/>
    <property type="match status" value="1"/>
</dbReference>
<organism evidence="5 6">
    <name type="scientific">Sphingomonas parapaucimobilis NBRC 15100</name>
    <dbReference type="NCBI Taxonomy" id="1219049"/>
    <lineage>
        <taxon>Bacteria</taxon>
        <taxon>Pseudomonadati</taxon>
        <taxon>Pseudomonadota</taxon>
        <taxon>Alphaproteobacteria</taxon>
        <taxon>Sphingomonadales</taxon>
        <taxon>Sphingomonadaceae</taxon>
        <taxon>Sphingomonas</taxon>
    </lineage>
</organism>
<dbReference type="InterPro" id="IPR030827">
    <property type="entry name" value="Myo_inos_IolG"/>
</dbReference>
<dbReference type="Gene3D" id="3.30.360.10">
    <property type="entry name" value="Dihydrodipicolinate Reductase, domain 2"/>
    <property type="match status" value="1"/>
</dbReference>
<dbReference type="SUPFAM" id="SSF55347">
    <property type="entry name" value="Glyceraldehyde-3-phosphate dehydrogenase-like, C-terminal domain"/>
    <property type="match status" value="1"/>
</dbReference>
<evidence type="ECO:0000313" key="6">
    <source>
        <dbReference type="Proteomes" id="UP000032305"/>
    </source>
</evidence>
<dbReference type="NCBIfam" id="TIGR04380">
    <property type="entry name" value="myo_inos_iolG"/>
    <property type="match status" value="1"/>
</dbReference>
<evidence type="ECO:0000256" key="1">
    <source>
        <dbReference type="ARBA" id="ARBA00010928"/>
    </source>
</evidence>
<evidence type="ECO:0000313" key="5">
    <source>
        <dbReference type="EMBL" id="GAM02682.1"/>
    </source>
</evidence>
<keyword evidence="6" id="KW-1185">Reference proteome</keyword>
<dbReference type="Pfam" id="PF01408">
    <property type="entry name" value="GFO_IDH_MocA"/>
    <property type="match status" value="1"/>
</dbReference>
<comment type="similarity">
    <text evidence="1">Belongs to the Gfo/Idh/MocA family.</text>
</comment>
<dbReference type="GO" id="GO:0000166">
    <property type="term" value="F:nucleotide binding"/>
    <property type="evidence" value="ECO:0007669"/>
    <property type="project" value="InterPro"/>
</dbReference>
<dbReference type="Gene3D" id="3.40.50.720">
    <property type="entry name" value="NAD(P)-binding Rossmann-like Domain"/>
    <property type="match status" value="1"/>
</dbReference>
<dbReference type="OrthoDB" id="9792935at2"/>
<dbReference type="InterPro" id="IPR036291">
    <property type="entry name" value="NAD(P)-bd_dom_sf"/>
</dbReference>
<dbReference type="eggNOG" id="COG0673">
    <property type="taxonomic scope" value="Bacteria"/>
</dbReference>
<dbReference type="SUPFAM" id="SSF51735">
    <property type="entry name" value="NAD(P)-binding Rossmann-fold domains"/>
    <property type="match status" value="1"/>
</dbReference>
<evidence type="ECO:0000256" key="2">
    <source>
        <dbReference type="ARBA" id="ARBA00023002"/>
    </source>
</evidence>
<comment type="caution">
    <text evidence="5">The sequence shown here is derived from an EMBL/GenBank/DDBJ whole genome shotgun (WGS) entry which is preliminary data.</text>
</comment>
<dbReference type="RefSeq" id="WP_042490792.1">
    <property type="nucleotide sequence ID" value="NZ_BBPI01000097.1"/>
</dbReference>
<feature type="domain" description="Gfo/Idh/MocA-like oxidoreductase N-terminal" evidence="3">
    <location>
        <begin position="3"/>
        <end position="119"/>
    </location>
</feature>
<feature type="domain" description="GFO/IDH/MocA-like oxidoreductase" evidence="4">
    <location>
        <begin position="127"/>
        <end position="247"/>
    </location>
</feature>
<dbReference type="GO" id="GO:0016491">
    <property type="term" value="F:oxidoreductase activity"/>
    <property type="evidence" value="ECO:0007669"/>
    <property type="project" value="UniProtKB-KW"/>
</dbReference>
<dbReference type="Proteomes" id="UP000032305">
    <property type="component" value="Unassembled WGS sequence"/>
</dbReference>
<protein>
    <submittedName>
        <fullName evidence="5">Myo-inositol 2-dehydrogenase</fullName>
    </submittedName>
</protein>
<sequence>MHQIALIGAGRIGTVHAESIAAHPRLRLACVADALPDAAGRLARHHGVPAVDVETALSMPGIYGVVIASPTPTHVDLMLAAARRGHTVFCEKPVDLDLARARAAAEMLDTMGARVLIGFNRRFDPHFAALRSRLADNALGAVEAVHIVSHDPAPPPIAYVETSGGLFSDMVIHDFDMARWLMDAPFTGVFAQAACLIDPAIGAAGDVDTARTILTTADGRMCTISSSRRSGYGYDQRIEVFGERGLIRAGNIARTSVEEWSADGCRSAPIQTFFLDRYADAYRHEIAHFADMLEGAAPLIDHHDGVAALALAEAARRSMASGRMEPV</sequence>
<dbReference type="PANTHER" id="PTHR42840:SF3">
    <property type="entry name" value="BINDING ROSSMANN FOLD OXIDOREDUCTASE, PUTATIVE (AFU_ORTHOLOGUE AFUA_2G10240)-RELATED"/>
    <property type="match status" value="1"/>
</dbReference>
<dbReference type="InterPro" id="IPR055170">
    <property type="entry name" value="GFO_IDH_MocA-like_dom"/>
</dbReference>
<gene>
    <name evidence="5" type="primary">idh</name>
    <name evidence="5" type="ORF">SP5_097_00240</name>
</gene>
<proteinExistence type="inferred from homology"/>
<evidence type="ECO:0000259" key="3">
    <source>
        <dbReference type="Pfam" id="PF01408"/>
    </source>
</evidence>
<dbReference type="PANTHER" id="PTHR42840">
    <property type="entry name" value="NAD(P)-BINDING ROSSMANN-FOLD SUPERFAMILY PROTEIN-RELATED"/>
    <property type="match status" value="1"/>
</dbReference>
<keyword evidence="2" id="KW-0560">Oxidoreductase</keyword>
<dbReference type="AlphaFoldDB" id="A0A0A1WBU4"/>
<reference evidence="5 6" key="1">
    <citation type="submission" date="2014-11" db="EMBL/GenBank/DDBJ databases">
        <title>Whole genome shotgun sequence of Sphingomonas parapaucimobilis NBRC 15100.</title>
        <authorList>
            <person name="Katano-Makiyama Y."/>
            <person name="Hosoyama A."/>
            <person name="Hashimoto M."/>
            <person name="Hosoyama Y."/>
            <person name="Noguchi M."/>
            <person name="Numata M."/>
            <person name="Tsuchikane K."/>
            <person name="Hirakata S."/>
            <person name="Uohara A."/>
            <person name="Shimodaira J."/>
            <person name="Ohji S."/>
            <person name="Ichikawa N."/>
            <person name="Kimura A."/>
            <person name="Yamazoe A."/>
            <person name="Fujita N."/>
        </authorList>
    </citation>
    <scope>NUCLEOTIDE SEQUENCE [LARGE SCALE GENOMIC DNA]</scope>
    <source>
        <strain evidence="5 6">NBRC 15100</strain>
    </source>
</reference>
<accession>A0A0A1WBU4</accession>
<evidence type="ECO:0000259" key="4">
    <source>
        <dbReference type="Pfam" id="PF22725"/>
    </source>
</evidence>